<dbReference type="Proteomes" id="UP001347796">
    <property type="component" value="Unassembled WGS sequence"/>
</dbReference>
<feature type="region of interest" description="Disordered" evidence="4">
    <location>
        <begin position="662"/>
        <end position="681"/>
    </location>
</feature>
<keyword evidence="6" id="KW-1185">Reference proteome</keyword>
<feature type="compositionally biased region" description="Basic and acidic residues" evidence="4">
    <location>
        <begin position="161"/>
        <end position="176"/>
    </location>
</feature>
<feature type="compositionally biased region" description="Basic and acidic residues" evidence="4">
    <location>
        <begin position="633"/>
        <end position="642"/>
    </location>
</feature>
<reference evidence="5 6" key="1">
    <citation type="submission" date="2024-01" db="EMBL/GenBank/DDBJ databases">
        <title>The genome of the rayed Mediterranean limpet Patella caerulea (Linnaeus, 1758).</title>
        <authorList>
            <person name="Anh-Thu Weber A."/>
            <person name="Halstead-Nussloch G."/>
        </authorList>
    </citation>
    <scope>NUCLEOTIDE SEQUENCE [LARGE SCALE GENOMIC DNA]</scope>
    <source>
        <strain evidence="5">AATW-2023a</strain>
        <tissue evidence="5">Whole specimen</tissue>
    </source>
</reference>
<comment type="similarity">
    <text evidence="1">Belongs to the FSIP1 family.</text>
</comment>
<keyword evidence="3" id="KW-0175">Coiled coil</keyword>
<feature type="region of interest" description="Disordered" evidence="4">
    <location>
        <begin position="507"/>
        <end position="535"/>
    </location>
</feature>
<sequence>MTKNINKPNKPTSVQENISSTTDNQDIPELDTYIMEEDNNIPTTFQSEELGLDLDFVNSDEFYVSSEGEYEWESEDEDTSLPVIHGGLKHKDIKTVTGDNNISLTASKGALVPLDIEDDDDIGSDEERDLLRGIKDEIEQKVRQEMKSELEMYKEKLKAIENGRIDDGDDDKKNNGDEDLENMDPKIKEALIKMRKLDRILNKKLKREKEVKKERILLERRMRDEIAGLKTVGREHRESKTNTDKYLALTLPPSHNEGVMLDSPSVTPVFQTQVDETDFNGGGGKNKQGTKSTGDTDHQGNAMTDENGRPLNSATEGKKKRKNKKDFIKRNKELASQAEESIAMTDEEKKRVSGLLDDLESLPDVPDDISMFMAEENPFQIAVRPGEGFLPDNIELRSLANIDSQLKHIMPSDDYESLMSFPNNNSSQHKLFTRVGVKSVLDFEKYGDRALVETKEQREMKEKLKKIEEELASFSNPREMQFETPSLSGDQLNNLLEDCARSMSRTSCMTENDSLPETTPRSVQSSSRSSLYDNPPVLPHDVLQKLLAEAYCPISSKLSSVEEEIDEEEEMEPISAETWRVVAEQKIDDEEIKNINVTHKHSASDSRLRNSRSRQSSFEEYNQNIFSSQSETSKPEYDKRPFLPEISKSPFLISQGLNNEIVRPTSSGRRGSSGDPGSIQIIRNSLQDNNNSSMTIESFSDCNSEIGETTPIPRPPSCDKRPSSNQSSRSVRTLTPSSSES</sequence>
<evidence type="ECO:0000313" key="6">
    <source>
        <dbReference type="Proteomes" id="UP001347796"/>
    </source>
</evidence>
<feature type="compositionally biased region" description="Polar residues" evidence="4">
    <location>
        <begin position="507"/>
        <end position="520"/>
    </location>
</feature>
<dbReference type="AlphaFoldDB" id="A0AAN8JRH7"/>
<dbReference type="InterPro" id="IPR026246">
    <property type="entry name" value="Fsip1"/>
</dbReference>
<dbReference type="EMBL" id="JAZGQO010000007">
    <property type="protein sequence ID" value="KAK6183572.1"/>
    <property type="molecule type" value="Genomic_DNA"/>
</dbReference>
<feature type="region of interest" description="Disordered" evidence="4">
    <location>
        <begin position="1"/>
        <end position="27"/>
    </location>
</feature>
<feature type="region of interest" description="Disordered" evidence="4">
    <location>
        <begin position="687"/>
        <end position="741"/>
    </location>
</feature>
<feature type="region of interest" description="Disordered" evidence="4">
    <location>
        <begin position="275"/>
        <end position="327"/>
    </location>
</feature>
<dbReference type="PRINTS" id="PR02075">
    <property type="entry name" value="FIBSHEATHIP1"/>
</dbReference>
<organism evidence="5 6">
    <name type="scientific">Patella caerulea</name>
    <name type="common">Rayed Mediterranean limpet</name>
    <dbReference type="NCBI Taxonomy" id="87958"/>
    <lineage>
        <taxon>Eukaryota</taxon>
        <taxon>Metazoa</taxon>
        <taxon>Spiralia</taxon>
        <taxon>Lophotrochozoa</taxon>
        <taxon>Mollusca</taxon>
        <taxon>Gastropoda</taxon>
        <taxon>Patellogastropoda</taxon>
        <taxon>Patelloidea</taxon>
        <taxon>Patellidae</taxon>
        <taxon>Patella</taxon>
    </lineage>
</organism>
<evidence type="ECO:0000256" key="4">
    <source>
        <dbReference type="SAM" id="MobiDB-lite"/>
    </source>
</evidence>
<name>A0AAN8JRH7_PATCE</name>
<feature type="compositionally biased region" description="Polar residues" evidence="4">
    <location>
        <begin position="723"/>
        <end position="741"/>
    </location>
</feature>
<feature type="compositionally biased region" description="Polar residues" evidence="4">
    <location>
        <begin position="1"/>
        <end position="25"/>
    </location>
</feature>
<evidence type="ECO:0000256" key="1">
    <source>
        <dbReference type="ARBA" id="ARBA00010495"/>
    </source>
</evidence>
<comment type="caution">
    <text evidence="5">The sequence shown here is derived from an EMBL/GenBank/DDBJ whole genome shotgun (WGS) entry which is preliminary data.</text>
</comment>
<proteinExistence type="inferred from homology"/>
<dbReference type="PANTHER" id="PTHR22012">
    <property type="entry name" value="FIBROUS SHEATH INTERACTING PROTEIN 1"/>
    <property type="match status" value="1"/>
</dbReference>
<gene>
    <name evidence="5" type="ORF">SNE40_011027</name>
</gene>
<feature type="compositionally biased region" description="Polar residues" evidence="4">
    <location>
        <begin position="299"/>
        <end position="315"/>
    </location>
</feature>
<evidence type="ECO:0000256" key="2">
    <source>
        <dbReference type="ARBA" id="ARBA00019480"/>
    </source>
</evidence>
<feature type="compositionally biased region" description="Polar residues" evidence="4">
    <location>
        <begin position="618"/>
        <end position="632"/>
    </location>
</feature>
<dbReference type="Pfam" id="PF15554">
    <property type="entry name" value="FSIP1"/>
    <property type="match status" value="1"/>
</dbReference>
<accession>A0AAN8JRH7</accession>
<feature type="region of interest" description="Disordered" evidence="4">
    <location>
        <begin position="593"/>
        <end position="642"/>
    </location>
</feature>
<feature type="region of interest" description="Disordered" evidence="4">
    <location>
        <begin position="161"/>
        <end position="182"/>
    </location>
</feature>
<feature type="compositionally biased region" description="Polar residues" evidence="4">
    <location>
        <begin position="687"/>
        <end position="707"/>
    </location>
</feature>
<evidence type="ECO:0000313" key="5">
    <source>
        <dbReference type="EMBL" id="KAK6183572.1"/>
    </source>
</evidence>
<protein>
    <recommendedName>
        <fullName evidence="2">Fibrous sheath-interacting protein 1</fullName>
    </recommendedName>
</protein>
<evidence type="ECO:0000256" key="3">
    <source>
        <dbReference type="ARBA" id="ARBA00023054"/>
    </source>
</evidence>
<dbReference type="PANTHER" id="PTHR22012:SF2">
    <property type="entry name" value="FIBROUS SHEATH-INTERACTING PROTEIN 1"/>
    <property type="match status" value="1"/>
</dbReference>
<feature type="compositionally biased region" description="Low complexity" evidence="4">
    <location>
        <begin position="521"/>
        <end position="530"/>
    </location>
</feature>
<feature type="compositionally biased region" description="Low complexity" evidence="4">
    <location>
        <begin position="666"/>
        <end position="678"/>
    </location>
</feature>